<feature type="region of interest" description="Disordered" evidence="1">
    <location>
        <begin position="1"/>
        <end position="47"/>
    </location>
</feature>
<reference evidence="2 3" key="1">
    <citation type="submission" date="2024-06" db="EMBL/GenBank/DDBJ databases">
        <title>Genomic Encyclopedia of Type Strains, Phase IV (KMG-IV): sequencing the most valuable type-strain genomes for metagenomic binning, comparative biology and taxonomic classification.</title>
        <authorList>
            <person name="Goeker M."/>
        </authorList>
    </citation>
    <scope>NUCLEOTIDE SEQUENCE [LARGE SCALE GENOMIC DNA]</scope>
    <source>
        <strain evidence="2 3">DSM 28102</strain>
    </source>
</reference>
<keyword evidence="3" id="KW-1185">Reference proteome</keyword>
<proteinExistence type="predicted"/>
<dbReference type="RefSeq" id="WP_354434713.1">
    <property type="nucleotide sequence ID" value="NZ_JBEPLY010000009.1"/>
</dbReference>
<sequence length="119" mass="12989">MSTGSCTAGRSFRIEPVRSSKETEGRPFPLVEQPVEAMTSPKTSNNNGRRAAAAAQCIIRCITALPRHDVLKYTLKTYLPGLFVPERITQAQIAAGNNESVLTACHKQAFKKIVLQSTD</sequence>
<evidence type="ECO:0000313" key="3">
    <source>
        <dbReference type="Proteomes" id="UP001549164"/>
    </source>
</evidence>
<evidence type="ECO:0000256" key="1">
    <source>
        <dbReference type="SAM" id="MobiDB-lite"/>
    </source>
</evidence>
<protein>
    <submittedName>
        <fullName evidence="2">Uncharacterized protein</fullName>
    </submittedName>
</protein>
<comment type="caution">
    <text evidence="2">The sequence shown here is derived from an EMBL/GenBank/DDBJ whole genome shotgun (WGS) entry which is preliminary data.</text>
</comment>
<dbReference type="Proteomes" id="UP001549164">
    <property type="component" value="Unassembled WGS sequence"/>
</dbReference>
<feature type="compositionally biased region" description="Basic and acidic residues" evidence="1">
    <location>
        <begin position="12"/>
        <end position="25"/>
    </location>
</feature>
<evidence type="ECO:0000313" key="2">
    <source>
        <dbReference type="EMBL" id="MET3600835.1"/>
    </source>
</evidence>
<accession>A0ABV2ID39</accession>
<dbReference type="EMBL" id="JBEPLY010000009">
    <property type="protein sequence ID" value="MET3600835.1"/>
    <property type="molecule type" value="Genomic_DNA"/>
</dbReference>
<organism evidence="2 3">
    <name type="scientific">Martelella mangrovi</name>
    <dbReference type="NCBI Taxonomy" id="1397477"/>
    <lineage>
        <taxon>Bacteria</taxon>
        <taxon>Pseudomonadati</taxon>
        <taxon>Pseudomonadota</taxon>
        <taxon>Alphaproteobacteria</taxon>
        <taxon>Hyphomicrobiales</taxon>
        <taxon>Aurantimonadaceae</taxon>
        <taxon>Martelella</taxon>
    </lineage>
</organism>
<gene>
    <name evidence="2" type="ORF">ABID12_002786</name>
</gene>
<name>A0ABV2ID39_9HYPH</name>